<comment type="function">
    <text evidence="9">Required for the biogenesis of c-type cytochromes. Possible subunit of a heme lyase.</text>
</comment>
<evidence type="ECO:0000256" key="9">
    <source>
        <dbReference type="ARBA" id="ARBA00037230"/>
    </source>
</evidence>
<dbReference type="Pfam" id="PF01578">
    <property type="entry name" value="Cytochrom_C_asm"/>
    <property type="match status" value="1"/>
</dbReference>
<evidence type="ECO:0000256" key="8">
    <source>
        <dbReference type="ARBA" id="ARBA00023136"/>
    </source>
</evidence>
<dbReference type="PANTHER" id="PTHR43653">
    <property type="entry name" value="CYTOCHROME C ASSEMBLY PROTEIN-RELATED"/>
    <property type="match status" value="1"/>
</dbReference>
<dbReference type="GO" id="GO:0017004">
    <property type="term" value="P:cytochrome complex assembly"/>
    <property type="evidence" value="ECO:0007669"/>
    <property type="project" value="UniProtKB-KW"/>
</dbReference>
<dbReference type="NCBIfam" id="TIGR00353">
    <property type="entry name" value="nrfE"/>
    <property type="match status" value="1"/>
</dbReference>
<dbReference type="GO" id="GO:0016829">
    <property type="term" value="F:lyase activity"/>
    <property type="evidence" value="ECO:0007669"/>
    <property type="project" value="UniProtKB-KW"/>
</dbReference>
<feature type="transmembrane region" description="Helical" evidence="10">
    <location>
        <begin position="393"/>
        <end position="413"/>
    </location>
</feature>
<name>A0A369ZFM9_HAEPH</name>
<feature type="transmembrane region" description="Helical" evidence="10">
    <location>
        <begin position="425"/>
        <end position="443"/>
    </location>
</feature>
<dbReference type="PANTHER" id="PTHR43653:SF1">
    <property type="entry name" value="CYTOCHROME C-TYPE BIOGENESIS PROTEIN CCMF"/>
    <property type="match status" value="1"/>
</dbReference>
<feature type="transmembrane region" description="Helical" evidence="10">
    <location>
        <begin position="455"/>
        <end position="473"/>
    </location>
</feature>
<keyword evidence="4" id="KW-0997">Cell inner membrane</keyword>
<evidence type="ECO:0000256" key="5">
    <source>
        <dbReference type="ARBA" id="ARBA00022692"/>
    </source>
</evidence>
<feature type="transmembrane region" description="Helical" evidence="10">
    <location>
        <begin position="249"/>
        <end position="264"/>
    </location>
</feature>
<feature type="transmembrane region" description="Helical" evidence="10">
    <location>
        <begin position="41"/>
        <end position="62"/>
    </location>
</feature>
<dbReference type="GO" id="GO:0005886">
    <property type="term" value="C:plasma membrane"/>
    <property type="evidence" value="ECO:0007669"/>
    <property type="project" value="UniProtKB-SubCell"/>
</dbReference>
<dbReference type="InterPro" id="IPR003568">
    <property type="entry name" value="Cyt_c_biogenesis_CcmF"/>
</dbReference>
<keyword evidence="8 10" id="KW-0472">Membrane</keyword>
<evidence type="ECO:0000259" key="11">
    <source>
        <dbReference type="Pfam" id="PF01578"/>
    </source>
</evidence>
<keyword evidence="13" id="KW-0456">Lyase</keyword>
<dbReference type="STRING" id="735.B0185_04665"/>
<dbReference type="PRINTS" id="PR01411">
    <property type="entry name" value="CCMFBIOGNSIS"/>
</dbReference>
<feature type="transmembrane region" description="Helical" evidence="10">
    <location>
        <begin position="485"/>
        <end position="504"/>
    </location>
</feature>
<proteinExistence type="inferred from homology"/>
<dbReference type="InterPro" id="IPR002541">
    <property type="entry name" value="Cyt_c_assembly"/>
</dbReference>
<dbReference type="InterPro" id="IPR003567">
    <property type="entry name" value="Cyt_c_biogenesis"/>
</dbReference>
<protein>
    <submittedName>
        <fullName evidence="13">Heme lyase NrfEFG subunit NrfE</fullName>
    </submittedName>
</protein>
<feature type="transmembrane region" description="Helical" evidence="10">
    <location>
        <begin position="6"/>
        <end position="29"/>
    </location>
</feature>
<feature type="transmembrane region" description="Helical" evidence="10">
    <location>
        <begin position="312"/>
        <end position="331"/>
    </location>
</feature>
<feature type="transmembrane region" description="Helical" evidence="10">
    <location>
        <begin position="207"/>
        <end position="229"/>
    </location>
</feature>
<comment type="subcellular location">
    <subcellularLocation>
        <location evidence="1">Cell inner membrane</location>
        <topology evidence="1">Multi-pass membrane protein</topology>
    </subcellularLocation>
</comment>
<feature type="domain" description="Cytochrome c-type biogenesis protein CcmF C-terminal" evidence="12">
    <location>
        <begin position="324"/>
        <end position="626"/>
    </location>
</feature>
<dbReference type="InterPro" id="IPR017563">
    <property type="entry name" value="CytC_NO3Rdtase_biogenesis_NrfE"/>
</dbReference>
<keyword evidence="5 10" id="KW-0812">Transmembrane</keyword>
<evidence type="ECO:0000256" key="1">
    <source>
        <dbReference type="ARBA" id="ARBA00004429"/>
    </source>
</evidence>
<evidence type="ECO:0000259" key="12">
    <source>
        <dbReference type="Pfam" id="PF16327"/>
    </source>
</evidence>
<gene>
    <name evidence="13" type="primary">nrfE</name>
    <name evidence="13" type="ORF">DPV98_03410</name>
</gene>
<dbReference type="AlphaFoldDB" id="A0A369ZFM9"/>
<dbReference type="GO" id="GO:0020037">
    <property type="term" value="F:heme binding"/>
    <property type="evidence" value="ECO:0007669"/>
    <property type="project" value="InterPro"/>
</dbReference>
<evidence type="ECO:0000256" key="4">
    <source>
        <dbReference type="ARBA" id="ARBA00022519"/>
    </source>
</evidence>
<feature type="transmembrane region" description="Helical" evidence="10">
    <location>
        <begin position="125"/>
        <end position="144"/>
    </location>
</feature>
<comment type="caution">
    <text evidence="13">The sequence shown here is derived from an EMBL/GenBank/DDBJ whole genome shotgun (WGS) entry which is preliminary data.</text>
</comment>
<feature type="transmembrane region" description="Helical" evidence="10">
    <location>
        <begin position="609"/>
        <end position="628"/>
    </location>
</feature>
<dbReference type="PRINTS" id="PR01410">
    <property type="entry name" value="CCBIOGENESIS"/>
</dbReference>
<evidence type="ECO:0000256" key="6">
    <source>
        <dbReference type="ARBA" id="ARBA00022748"/>
    </source>
</evidence>
<dbReference type="InterPro" id="IPR032523">
    <property type="entry name" value="CcmF_C"/>
</dbReference>
<evidence type="ECO:0000256" key="3">
    <source>
        <dbReference type="ARBA" id="ARBA00022475"/>
    </source>
</evidence>
<dbReference type="RefSeq" id="WP_111312644.1">
    <property type="nucleotide sequence ID" value="NZ_JAUPSI010000016.1"/>
</dbReference>
<evidence type="ECO:0000256" key="10">
    <source>
        <dbReference type="SAM" id="Phobius"/>
    </source>
</evidence>
<feature type="transmembrane region" description="Helical" evidence="10">
    <location>
        <begin position="96"/>
        <end position="113"/>
    </location>
</feature>
<dbReference type="Proteomes" id="UP000253999">
    <property type="component" value="Unassembled WGS sequence"/>
</dbReference>
<feature type="transmembrane region" description="Helical" evidence="10">
    <location>
        <begin position="175"/>
        <end position="195"/>
    </location>
</feature>
<dbReference type="GO" id="GO:0015232">
    <property type="term" value="F:heme transmembrane transporter activity"/>
    <property type="evidence" value="ECO:0007669"/>
    <property type="project" value="InterPro"/>
</dbReference>
<dbReference type="NCBIfam" id="NF007691">
    <property type="entry name" value="PRK10369.1"/>
    <property type="match status" value="1"/>
</dbReference>
<reference evidence="13 14" key="1">
    <citation type="submission" date="2018-05" db="EMBL/GenBank/DDBJ databases">
        <title>Draft Genome Sequences for a Diverse set of 7 Haemophilus Species.</title>
        <authorList>
            <person name="Nichols M."/>
            <person name="Topaz N."/>
            <person name="Wang X."/>
            <person name="Wang X."/>
            <person name="Boxrud D."/>
        </authorList>
    </citation>
    <scope>NUCLEOTIDE SEQUENCE [LARGE SCALE GENOMIC DNA]</scope>
    <source>
        <strain evidence="13 14">C2010039593</strain>
    </source>
</reference>
<keyword evidence="3" id="KW-1003">Cell membrane</keyword>
<evidence type="ECO:0000256" key="7">
    <source>
        <dbReference type="ARBA" id="ARBA00022989"/>
    </source>
</evidence>
<comment type="similarity">
    <text evidence="2">Belongs to the CcmF/CycK/Ccl1/NrfE/CcsA family.</text>
</comment>
<organism evidence="13 14">
    <name type="scientific">Haemophilus parahaemolyticus</name>
    <dbReference type="NCBI Taxonomy" id="735"/>
    <lineage>
        <taxon>Bacteria</taxon>
        <taxon>Pseudomonadati</taxon>
        <taxon>Pseudomonadota</taxon>
        <taxon>Gammaproteobacteria</taxon>
        <taxon>Pasteurellales</taxon>
        <taxon>Pasteurellaceae</taxon>
        <taxon>Haemophilus</taxon>
    </lineage>
</organism>
<dbReference type="NCBIfam" id="TIGR03145">
    <property type="entry name" value="cyt_nit_nrfE"/>
    <property type="match status" value="1"/>
</dbReference>
<evidence type="ECO:0000313" key="13">
    <source>
        <dbReference type="EMBL" id="RDF04867.1"/>
    </source>
</evidence>
<evidence type="ECO:0000313" key="14">
    <source>
        <dbReference type="Proteomes" id="UP000253999"/>
    </source>
</evidence>
<evidence type="ECO:0000256" key="2">
    <source>
        <dbReference type="ARBA" id="ARBA00009186"/>
    </source>
</evidence>
<dbReference type="Pfam" id="PF16327">
    <property type="entry name" value="CcmF_C"/>
    <property type="match status" value="1"/>
</dbReference>
<keyword evidence="6" id="KW-0201">Cytochrome c-type biogenesis</keyword>
<keyword evidence="7 10" id="KW-1133">Transmembrane helix</keyword>
<sequence length="632" mass="71215">MFPEVGYFALIFALIASITQVGLSLWGELRRTPYFLSLNPFLSLLQAVGTGISFASLTYAFLTDDFSVIYVAQHSNSQLPDFFKFAATWGGHEGSMLFWLTALTLWTVVFCLFSRKIDRLFANRTLAMISLVAMGFMLFILLVSNPFERGFPPPPEGRDLNPMLQDIGLIFHPPLLYLGYVGFAVSFAMIVASLLSGKMDAAVARWIRPWTMISWGFLTAGIILGAWWAYYELGWGGWWFWDPVENASLMPWLLGTALVHSLIASEQRGVFNYWTILLAIFAFALSLLGTFIVRSGVLTSVHAFAVDPDRGVALLLLFFSLSFIALALFACKTQFWQGEVRFTFFSKETAFLLLNGLFAVATSVVLLGTFYPLVFTMMQWGSISVGAPYFNTIFTPLALLAMCAMGVAVVLRWKNVPLKQAKLQLWLLPVAVLLALGLIYHTVSQTHLFKIEPLPVVFVSLAFWIILTHLPYLRFMWKIRPLAMRLAHIGFAICVIGAMMNSYYGDEIGVRLKPTETANIADFEFKYEEYRDAIGANYTAEQAVFSISKAGKTLAQIIPERRYYDIRTMTMAEVGLYHHGLHDLYIVMGDKFGNLEYAFRLHYKPYVRALWLGGVIMVLASLMALVGYSRRK</sequence>
<accession>A0A369ZFM9</accession>
<feature type="transmembrane region" description="Helical" evidence="10">
    <location>
        <begin position="352"/>
        <end position="373"/>
    </location>
</feature>
<feature type="domain" description="Cytochrome c assembly protein" evidence="11">
    <location>
        <begin position="89"/>
        <end position="295"/>
    </location>
</feature>
<dbReference type="EMBL" id="QEQD01000003">
    <property type="protein sequence ID" value="RDF04867.1"/>
    <property type="molecule type" value="Genomic_DNA"/>
</dbReference>
<feature type="transmembrane region" description="Helical" evidence="10">
    <location>
        <begin position="271"/>
        <end position="292"/>
    </location>
</feature>